<organism evidence="1 2">
    <name type="scientific">Parendozoicomonas haliclonae</name>
    <dbReference type="NCBI Taxonomy" id="1960125"/>
    <lineage>
        <taxon>Bacteria</taxon>
        <taxon>Pseudomonadati</taxon>
        <taxon>Pseudomonadota</taxon>
        <taxon>Gammaproteobacteria</taxon>
        <taxon>Oceanospirillales</taxon>
        <taxon>Endozoicomonadaceae</taxon>
        <taxon>Parendozoicomonas</taxon>
    </lineage>
</organism>
<keyword evidence="2" id="KW-1185">Reference proteome</keyword>
<dbReference type="AlphaFoldDB" id="A0A1X7AMI6"/>
<gene>
    <name evidence="1" type="ORF">EHSB41UT_02387</name>
</gene>
<dbReference type="RefSeq" id="WP_087110142.1">
    <property type="nucleotide sequence ID" value="NZ_CBCSCN010000003.1"/>
</dbReference>
<dbReference type="Proteomes" id="UP000196573">
    <property type="component" value="Unassembled WGS sequence"/>
</dbReference>
<reference evidence="1 2" key="1">
    <citation type="submission" date="2017-03" db="EMBL/GenBank/DDBJ databases">
        <authorList>
            <person name="Afonso C.L."/>
            <person name="Miller P.J."/>
            <person name="Scott M.A."/>
            <person name="Spackman E."/>
            <person name="Goraichik I."/>
            <person name="Dimitrov K.M."/>
            <person name="Suarez D.L."/>
            <person name="Swayne D.E."/>
        </authorList>
    </citation>
    <scope>NUCLEOTIDE SEQUENCE [LARGE SCALE GENOMIC DNA]</scope>
    <source>
        <strain evidence="1">SB41UT1</strain>
    </source>
</reference>
<protein>
    <submittedName>
        <fullName evidence="1">Uncharacterized protein</fullName>
    </submittedName>
</protein>
<sequence length="102" mass="11223">MADYSSITFDGEQTEYEDYIAHDIESEVDAGSTVWRSAPSMGVHPIISQYSSGGMMSRQQANAIMAGGMDYEFSNYGMSNQEIHQAKQAFEMHIASGSVKLI</sequence>
<evidence type="ECO:0000313" key="1">
    <source>
        <dbReference type="EMBL" id="SMA47367.1"/>
    </source>
</evidence>
<accession>A0A1X7AMI6</accession>
<proteinExistence type="predicted"/>
<name>A0A1X7AMI6_9GAMM</name>
<evidence type="ECO:0000313" key="2">
    <source>
        <dbReference type="Proteomes" id="UP000196573"/>
    </source>
</evidence>
<dbReference type="EMBL" id="FWPT01000005">
    <property type="protein sequence ID" value="SMA47367.1"/>
    <property type="molecule type" value="Genomic_DNA"/>
</dbReference>